<evidence type="ECO:0000256" key="2">
    <source>
        <dbReference type="SAM" id="Phobius"/>
    </source>
</evidence>
<dbReference type="Proteomes" id="UP001059617">
    <property type="component" value="Chromosome"/>
</dbReference>
<evidence type="ECO:0000256" key="1">
    <source>
        <dbReference type="ARBA" id="ARBA00010792"/>
    </source>
</evidence>
<feature type="transmembrane region" description="Helical" evidence="2">
    <location>
        <begin position="12"/>
        <end position="39"/>
    </location>
</feature>
<evidence type="ECO:0000259" key="3">
    <source>
        <dbReference type="Pfam" id="PF09335"/>
    </source>
</evidence>
<feature type="transmembrane region" description="Helical" evidence="2">
    <location>
        <begin position="169"/>
        <end position="188"/>
    </location>
</feature>
<dbReference type="EMBL" id="CP073720">
    <property type="protein sequence ID" value="UWP86190.1"/>
    <property type="molecule type" value="Genomic_DNA"/>
</dbReference>
<keyword evidence="2" id="KW-0472">Membrane</keyword>
<dbReference type="RefSeq" id="WP_259865286.1">
    <property type="nucleotide sequence ID" value="NZ_BAAAST010000112.1"/>
</dbReference>
<accession>A0ABY5WA17</accession>
<name>A0ABY5WA17_9ACTN</name>
<keyword evidence="5" id="KW-1185">Reference proteome</keyword>
<dbReference type="InterPro" id="IPR051311">
    <property type="entry name" value="DedA_domain"/>
</dbReference>
<proteinExistence type="inferred from homology"/>
<feature type="transmembrane region" description="Helical" evidence="2">
    <location>
        <begin position="136"/>
        <end position="157"/>
    </location>
</feature>
<dbReference type="InterPro" id="IPR032816">
    <property type="entry name" value="VTT_dom"/>
</dbReference>
<dbReference type="Pfam" id="PF09335">
    <property type="entry name" value="VTT_dom"/>
    <property type="match status" value="1"/>
</dbReference>
<comment type="similarity">
    <text evidence="1">Belongs to the DedA family.</text>
</comment>
<protein>
    <submittedName>
        <fullName evidence="4">DedA family protein</fullName>
    </submittedName>
</protein>
<organism evidence="4 5">
    <name type="scientific">Dactylosporangium fulvum</name>
    <dbReference type="NCBI Taxonomy" id="53359"/>
    <lineage>
        <taxon>Bacteria</taxon>
        <taxon>Bacillati</taxon>
        <taxon>Actinomycetota</taxon>
        <taxon>Actinomycetes</taxon>
        <taxon>Micromonosporales</taxon>
        <taxon>Micromonosporaceae</taxon>
        <taxon>Dactylosporangium</taxon>
    </lineage>
</organism>
<evidence type="ECO:0000313" key="4">
    <source>
        <dbReference type="EMBL" id="UWP86190.1"/>
    </source>
</evidence>
<sequence>MEWLHRYGYPALALIVLLEGVGIPTPAVTAIVVAGGLAAHGSLNLPAVAVVTFLAAVAGDNLGYLVGRRAGRPAILRWGRRIGLTESRFARAEEVIARRGRNVVLIARFIDGLRQTNGIIAGTVAMPWPQYAVRDAIGGVVWTAVWVTVGAEVGGNIERVHAVVGRYRVAAIVVAAVLVLVLLLWYLLRRRVRRK</sequence>
<evidence type="ECO:0000313" key="5">
    <source>
        <dbReference type="Proteomes" id="UP001059617"/>
    </source>
</evidence>
<dbReference type="PANTHER" id="PTHR42709:SF2">
    <property type="entry name" value="INNER MEMBRANE PROTEIN YOHD"/>
    <property type="match status" value="1"/>
</dbReference>
<reference evidence="4" key="1">
    <citation type="submission" date="2021-04" db="EMBL/GenBank/DDBJ databases">
        <authorList>
            <person name="Hartkoorn R.C."/>
            <person name="Beaudoing E."/>
            <person name="Hot D."/>
        </authorList>
    </citation>
    <scope>NUCLEOTIDE SEQUENCE</scope>
    <source>
        <strain evidence="4">NRRL B-16292</strain>
    </source>
</reference>
<feature type="domain" description="VTT" evidence="3">
    <location>
        <begin position="29"/>
        <end position="151"/>
    </location>
</feature>
<keyword evidence="2" id="KW-0812">Transmembrane</keyword>
<keyword evidence="2" id="KW-1133">Transmembrane helix</keyword>
<gene>
    <name evidence="4" type="ORF">Dfulv_18880</name>
</gene>
<dbReference type="PANTHER" id="PTHR42709">
    <property type="entry name" value="ALKALINE PHOSPHATASE LIKE PROTEIN"/>
    <property type="match status" value="1"/>
</dbReference>
<feature type="transmembrane region" description="Helical" evidence="2">
    <location>
        <begin position="45"/>
        <end position="67"/>
    </location>
</feature>
<reference evidence="4" key="2">
    <citation type="submission" date="2022-09" db="EMBL/GenBank/DDBJ databases">
        <title>Biosynthetic gene clusters of Dactylosporangioum fulvum.</title>
        <authorList>
            <person name="Caradec T."/>
        </authorList>
    </citation>
    <scope>NUCLEOTIDE SEQUENCE</scope>
    <source>
        <strain evidence="4">NRRL B-16292</strain>
    </source>
</reference>